<keyword evidence="6 12" id="KW-0812">Transmembrane</keyword>
<dbReference type="GO" id="GO:0005506">
    <property type="term" value="F:iron ion binding"/>
    <property type="evidence" value="ECO:0007669"/>
    <property type="project" value="InterPro"/>
</dbReference>
<keyword evidence="4" id="KW-1003">Cell membrane</keyword>
<evidence type="ECO:0000256" key="7">
    <source>
        <dbReference type="ARBA" id="ARBA00022723"/>
    </source>
</evidence>
<sequence length="215" mass="25500">MSGHTVEKIYVFKRYERFWHWSQAAMIIFMMITGFEVAGFYENFGFQRAVELHTLTAWALITLWAFTIFWQFTTGEWRQYIPTLKRIDAIARYYAWDIFKGLPHPYKKTVLQKHNPLQRLAYLALLAMVSPIIWVSGLFYLFYAYWPEWGIDQWLRLEWVATAHLVGAFMMAVFFVVHVYLTTTGHSVFAHIKSMITGWEELHDDHAKPVSRSKS</sequence>
<evidence type="ECO:0000256" key="9">
    <source>
        <dbReference type="ARBA" id="ARBA00022989"/>
    </source>
</evidence>
<evidence type="ECO:0000256" key="6">
    <source>
        <dbReference type="ARBA" id="ARBA00022692"/>
    </source>
</evidence>
<comment type="caution">
    <text evidence="14">The sequence shown here is derived from an EMBL/GenBank/DDBJ whole genome shotgun (WGS) entry which is preliminary data.</text>
</comment>
<dbReference type="AlphaFoldDB" id="A0A972F935"/>
<feature type="transmembrane region" description="Helical" evidence="12">
    <location>
        <begin position="163"/>
        <end position="181"/>
    </location>
</feature>
<evidence type="ECO:0000256" key="1">
    <source>
        <dbReference type="ARBA" id="ARBA00004651"/>
    </source>
</evidence>
<comment type="subcellular location">
    <subcellularLocation>
        <location evidence="1">Cell membrane</location>
        <topology evidence="1">Multi-pass membrane protein</topology>
    </subcellularLocation>
</comment>
<keyword evidence="11 12" id="KW-0472">Membrane</keyword>
<keyword evidence="8" id="KW-0249">Electron transport</keyword>
<evidence type="ECO:0000256" key="10">
    <source>
        <dbReference type="ARBA" id="ARBA00023004"/>
    </source>
</evidence>
<evidence type="ECO:0000259" key="13">
    <source>
        <dbReference type="Pfam" id="PF01292"/>
    </source>
</evidence>
<feature type="transmembrane region" description="Helical" evidence="12">
    <location>
        <begin position="120"/>
        <end position="143"/>
    </location>
</feature>
<dbReference type="SUPFAM" id="SSF81342">
    <property type="entry name" value="Transmembrane di-heme cytochromes"/>
    <property type="match status" value="1"/>
</dbReference>
<evidence type="ECO:0000313" key="15">
    <source>
        <dbReference type="Proteomes" id="UP000599523"/>
    </source>
</evidence>
<feature type="domain" description="Cytochrome b561 bacterial/Ni-hydrogenase" evidence="13">
    <location>
        <begin position="12"/>
        <end position="198"/>
    </location>
</feature>
<keyword evidence="3" id="KW-0813">Transport</keyword>
<name>A0A972F935_9RHOO</name>
<dbReference type="GO" id="GO:0009055">
    <property type="term" value="F:electron transfer activity"/>
    <property type="evidence" value="ECO:0007669"/>
    <property type="project" value="InterPro"/>
</dbReference>
<dbReference type="InterPro" id="IPR000516">
    <property type="entry name" value="Ni-dep_Hydgase_cyt-B"/>
</dbReference>
<proteinExistence type="inferred from homology"/>
<protein>
    <submittedName>
        <fullName evidence="14">Cytochrome B</fullName>
    </submittedName>
</protein>
<dbReference type="PANTHER" id="PTHR30485:SF1">
    <property type="entry name" value="CYTOCHROME YDHU-RELATED"/>
    <property type="match status" value="1"/>
</dbReference>
<keyword evidence="5" id="KW-0349">Heme</keyword>
<dbReference type="PRINTS" id="PR00161">
    <property type="entry name" value="NIHGNASECYTB"/>
</dbReference>
<feature type="transmembrane region" description="Helical" evidence="12">
    <location>
        <begin position="21"/>
        <end position="41"/>
    </location>
</feature>
<evidence type="ECO:0000256" key="11">
    <source>
        <dbReference type="ARBA" id="ARBA00023136"/>
    </source>
</evidence>
<organism evidence="14 15">
    <name type="scientific">Azoarcus taiwanensis</name>
    <dbReference type="NCBI Taxonomy" id="666964"/>
    <lineage>
        <taxon>Bacteria</taxon>
        <taxon>Pseudomonadati</taxon>
        <taxon>Pseudomonadota</taxon>
        <taxon>Betaproteobacteria</taxon>
        <taxon>Rhodocyclales</taxon>
        <taxon>Zoogloeaceae</taxon>
        <taxon>Azoarcus</taxon>
    </lineage>
</organism>
<dbReference type="PANTHER" id="PTHR30485">
    <property type="entry name" value="NI/FE-HYDROGENASE 1 B-TYPE CYTOCHROME SUBUNIT"/>
    <property type="match status" value="1"/>
</dbReference>
<evidence type="ECO:0000256" key="12">
    <source>
        <dbReference type="SAM" id="Phobius"/>
    </source>
</evidence>
<dbReference type="Gene3D" id="1.20.950.20">
    <property type="entry name" value="Transmembrane di-heme cytochromes, Chain C"/>
    <property type="match status" value="1"/>
</dbReference>
<keyword evidence="9 12" id="KW-1133">Transmembrane helix</keyword>
<keyword evidence="7" id="KW-0479">Metal-binding</keyword>
<evidence type="ECO:0000256" key="4">
    <source>
        <dbReference type="ARBA" id="ARBA00022475"/>
    </source>
</evidence>
<dbReference type="RefSeq" id="WP_168988735.1">
    <property type="nucleotide sequence ID" value="NZ_CAWPHM010000320.1"/>
</dbReference>
<reference evidence="14" key="1">
    <citation type="submission" date="2019-12" db="EMBL/GenBank/DDBJ databases">
        <title>Comparative genomics gives insights into the taxonomy of the Azoarcus-Aromatoleum group and reveals separate origins of nif in the plant-associated Azoarcus and non-plant-associated Aromatoleum sub-groups.</title>
        <authorList>
            <person name="Lafos M."/>
            <person name="Maluk M."/>
            <person name="Batista M."/>
            <person name="Junghare M."/>
            <person name="Carmona M."/>
            <person name="Faoro H."/>
            <person name="Cruz L.M."/>
            <person name="Battistoni F."/>
            <person name="De Souza E."/>
            <person name="Pedrosa F."/>
            <person name="Chen W.-M."/>
            <person name="Poole P.S."/>
            <person name="Dixon R.A."/>
            <person name="James E.K."/>
        </authorList>
    </citation>
    <scope>NUCLEOTIDE SEQUENCE</scope>
    <source>
        <strain evidence="14">NSC3</strain>
    </source>
</reference>
<keyword evidence="15" id="KW-1185">Reference proteome</keyword>
<dbReference type="InterPro" id="IPR011577">
    <property type="entry name" value="Cyt_b561_bac/Ni-Hgenase"/>
</dbReference>
<evidence type="ECO:0000256" key="3">
    <source>
        <dbReference type="ARBA" id="ARBA00022448"/>
    </source>
</evidence>
<dbReference type="EMBL" id="WTVM01000090">
    <property type="protein sequence ID" value="NMG04040.1"/>
    <property type="molecule type" value="Genomic_DNA"/>
</dbReference>
<dbReference type="GO" id="GO:0005886">
    <property type="term" value="C:plasma membrane"/>
    <property type="evidence" value="ECO:0007669"/>
    <property type="project" value="UniProtKB-SubCell"/>
</dbReference>
<accession>A0A972F935</accession>
<dbReference type="GO" id="GO:0020037">
    <property type="term" value="F:heme binding"/>
    <property type="evidence" value="ECO:0007669"/>
    <property type="project" value="TreeGrafter"/>
</dbReference>
<evidence type="ECO:0000256" key="2">
    <source>
        <dbReference type="ARBA" id="ARBA00008622"/>
    </source>
</evidence>
<dbReference type="Pfam" id="PF01292">
    <property type="entry name" value="Ni_hydr_CYTB"/>
    <property type="match status" value="1"/>
</dbReference>
<evidence type="ECO:0000313" key="14">
    <source>
        <dbReference type="EMBL" id="NMG04040.1"/>
    </source>
</evidence>
<dbReference type="InterPro" id="IPR016174">
    <property type="entry name" value="Di-haem_cyt_TM"/>
</dbReference>
<evidence type="ECO:0000256" key="8">
    <source>
        <dbReference type="ARBA" id="ARBA00022982"/>
    </source>
</evidence>
<comment type="similarity">
    <text evidence="2">Belongs to the HupC/HyaC/HydC family.</text>
</comment>
<gene>
    <name evidence="14" type="ORF">GPA21_13850</name>
</gene>
<dbReference type="Proteomes" id="UP000599523">
    <property type="component" value="Unassembled WGS sequence"/>
</dbReference>
<feature type="transmembrane region" description="Helical" evidence="12">
    <location>
        <begin position="53"/>
        <end position="72"/>
    </location>
</feature>
<evidence type="ECO:0000256" key="5">
    <source>
        <dbReference type="ARBA" id="ARBA00022617"/>
    </source>
</evidence>
<keyword evidence="10" id="KW-0408">Iron</keyword>
<dbReference type="GO" id="GO:0022904">
    <property type="term" value="P:respiratory electron transport chain"/>
    <property type="evidence" value="ECO:0007669"/>
    <property type="project" value="InterPro"/>
</dbReference>
<dbReference type="InterPro" id="IPR051542">
    <property type="entry name" value="Hydrogenase_cytochrome"/>
</dbReference>